<dbReference type="GO" id="GO:0003677">
    <property type="term" value="F:DNA binding"/>
    <property type="evidence" value="ECO:0007669"/>
    <property type="project" value="InterPro"/>
</dbReference>
<dbReference type="InterPro" id="IPR009061">
    <property type="entry name" value="DNA-bd_dom_put_sf"/>
</dbReference>
<reference evidence="2 3" key="1">
    <citation type="submission" date="2015-03" db="EMBL/GenBank/DDBJ databases">
        <title>Genomic characterization of Dehalococcoides mccartyi strain 11a5, an unusal plasmid-containing chloroethene dechlorinator.</title>
        <authorList>
            <person name="Zhao S."/>
            <person name="Ding C."/>
            <person name="He J."/>
        </authorList>
    </citation>
    <scope>NUCLEOTIDE SEQUENCE [LARGE SCALE GENOMIC DNA]</scope>
    <source>
        <strain evidence="2 3">11a5</strain>
    </source>
</reference>
<feature type="domain" description="Helix-turn-helix" evidence="1">
    <location>
        <begin position="13"/>
        <end position="50"/>
    </location>
</feature>
<dbReference type="EMBL" id="CP011127">
    <property type="protein sequence ID" value="AMU86645.1"/>
    <property type="molecule type" value="Genomic_DNA"/>
</dbReference>
<evidence type="ECO:0000313" key="3">
    <source>
        <dbReference type="Proteomes" id="UP000076394"/>
    </source>
</evidence>
<dbReference type="SUPFAM" id="SSF46955">
    <property type="entry name" value="Putative DNA-binding domain"/>
    <property type="match status" value="1"/>
</dbReference>
<gene>
    <name evidence="2" type="ORF">Dm11a5_0819</name>
</gene>
<dbReference type="InterPro" id="IPR010093">
    <property type="entry name" value="SinI_DNA-bd"/>
</dbReference>
<accession>A0A142VBN8</accession>
<dbReference type="NCBIfam" id="TIGR01764">
    <property type="entry name" value="excise"/>
    <property type="match status" value="1"/>
</dbReference>
<proteinExistence type="predicted"/>
<dbReference type="AlphaFoldDB" id="A0A142VBN8"/>
<dbReference type="Proteomes" id="UP000076394">
    <property type="component" value="Chromosome"/>
</dbReference>
<sequence>MMKTDLPKERLTCTVKEAAELLNVSVSTVRKKIYQGEIPTLEGFGDRHIIPYAWIKQIVDESFNKANRKIRAMAEAWL</sequence>
<dbReference type="InterPro" id="IPR041657">
    <property type="entry name" value="HTH_17"/>
</dbReference>
<protein>
    <recommendedName>
        <fullName evidence="1">Helix-turn-helix domain-containing protein</fullName>
    </recommendedName>
</protein>
<dbReference type="PATRIC" id="fig|61435.8.peg.817"/>
<organism evidence="2 3">
    <name type="scientific">Dehalococcoides mccartyi</name>
    <dbReference type="NCBI Taxonomy" id="61435"/>
    <lineage>
        <taxon>Bacteria</taxon>
        <taxon>Bacillati</taxon>
        <taxon>Chloroflexota</taxon>
        <taxon>Dehalococcoidia</taxon>
        <taxon>Dehalococcoidales</taxon>
        <taxon>Dehalococcoidaceae</taxon>
        <taxon>Dehalococcoides</taxon>
    </lineage>
</organism>
<evidence type="ECO:0000313" key="2">
    <source>
        <dbReference type="EMBL" id="AMU86645.1"/>
    </source>
</evidence>
<name>A0A142VBN8_9CHLR</name>
<dbReference type="Pfam" id="PF12728">
    <property type="entry name" value="HTH_17"/>
    <property type="match status" value="1"/>
</dbReference>
<evidence type="ECO:0000259" key="1">
    <source>
        <dbReference type="Pfam" id="PF12728"/>
    </source>
</evidence>
<dbReference type="RefSeq" id="WP_015407771.1">
    <property type="nucleotide sequence ID" value="NZ_CP011127.1"/>
</dbReference>